<dbReference type="AlphaFoldDB" id="A0A2S6NG73"/>
<evidence type="ECO:0008006" key="3">
    <source>
        <dbReference type="Google" id="ProtNLM"/>
    </source>
</evidence>
<proteinExistence type="predicted"/>
<evidence type="ECO:0000313" key="1">
    <source>
        <dbReference type="EMBL" id="PPQ33642.1"/>
    </source>
</evidence>
<keyword evidence="2" id="KW-1185">Reference proteome</keyword>
<dbReference type="RefSeq" id="WP_104519464.1">
    <property type="nucleotide sequence ID" value="NZ_NHRY01000140.1"/>
</dbReference>
<accession>A0A2S6NG73</accession>
<dbReference type="Pfam" id="PF13711">
    <property type="entry name" value="DUF4160"/>
    <property type="match status" value="1"/>
</dbReference>
<organism evidence="1 2">
    <name type="scientific">Rhodopila globiformis</name>
    <name type="common">Rhodopseudomonas globiformis</name>
    <dbReference type="NCBI Taxonomy" id="1071"/>
    <lineage>
        <taxon>Bacteria</taxon>
        <taxon>Pseudomonadati</taxon>
        <taxon>Pseudomonadota</taxon>
        <taxon>Alphaproteobacteria</taxon>
        <taxon>Acetobacterales</taxon>
        <taxon>Acetobacteraceae</taxon>
        <taxon>Rhodopila</taxon>
    </lineage>
</organism>
<dbReference type="InterPro" id="IPR025427">
    <property type="entry name" value="DUF4160"/>
</dbReference>
<dbReference type="OrthoDB" id="122670at2"/>
<reference evidence="1 2" key="1">
    <citation type="journal article" date="2018" name="Arch. Microbiol.">
        <title>New insights into the metabolic potential of the phototrophic purple bacterium Rhodopila globiformis DSM 161(T) from its draft genome sequence and evidence for a vanadium-dependent nitrogenase.</title>
        <authorList>
            <person name="Imhoff J.F."/>
            <person name="Rahn T."/>
            <person name="Kunzel S."/>
            <person name="Neulinger S.C."/>
        </authorList>
    </citation>
    <scope>NUCLEOTIDE SEQUENCE [LARGE SCALE GENOMIC DNA]</scope>
    <source>
        <strain evidence="1 2">DSM 161</strain>
    </source>
</reference>
<gene>
    <name evidence="1" type="ORF">CCS01_13980</name>
</gene>
<dbReference type="EMBL" id="NHRY01000140">
    <property type="protein sequence ID" value="PPQ33642.1"/>
    <property type="molecule type" value="Genomic_DNA"/>
</dbReference>
<name>A0A2S6NG73_RHOGL</name>
<dbReference type="Proteomes" id="UP000239724">
    <property type="component" value="Unassembled WGS sequence"/>
</dbReference>
<evidence type="ECO:0000313" key="2">
    <source>
        <dbReference type="Proteomes" id="UP000239724"/>
    </source>
</evidence>
<sequence length="82" mass="8971">MVTVLRAGGLRVVIFVDDHQPAHVPMFGDGQAKINLRGAGGSPELVWAEGMTRAEVRRATQVVVAQQALLLTRWEDIHGRVD</sequence>
<protein>
    <recommendedName>
        <fullName evidence="3">DUF4160 domain-containing protein</fullName>
    </recommendedName>
</protein>
<comment type="caution">
    <text evidence="1">The sequence shown here is derived from an EMBL/GenBank/DDBJ whole genome shotgun (WGS) entry which is preliminary data.</text>
</comment>